<dbReference type="EMBL" id="MAAO01000002">
    <property type="protein sequence ID" value="OUR99722.1"/>
    <property type="molecule type" value="Genomic_DNA"/>
</dbReference>
<dbReference type="CDD" id="cd00077">
    <property type="entry name" value="HDc"/>
    <property type="match status" value="1"/>
</dbReference>
<evidence type="ECO:0000259" key="1">
    <source>
        <dbReference type="PROSITE" id="PS51831"/>
    </source>
</evidence>
<dbReference type="AlphaFoldDB" id="A0A1Y5FBZ6"/>
<dbReference type="PANTHER" id="PTHR43155:SF2">
    <property type="entry name" value="CYCLIC DI-GMP PHOSPHODIESTERASE PA4108"/>
    <property type="match status" value="1"/>
</dbReference>
<reference evidence="4" key="1">
    <citation type="journal article" date="2017" name="Proc. Natl. Acad. Sci. U.S.A.">
        <title>Simulation of Deepwater Horizon oil plume reveals substrate specialization within a complex community of hydrocarbon-degraders.</title>
        <authorList>
            <person name="Hu P."/>
            <person name="Dubinsky E.A."/>
            <person name="Probst A.J."/>
            <person name="Wang J."/>
            <person name="Sieber C.M.K."/>
            <person name="Tom L.M."/>
            <person name="Gardinali P."/>
            <person name="Banfield J.F."/>
            <person name="Atlas R.M."/>
            <person name="Andersen G.L."/>
        </authorList>
    </citation>
    <scope>NUCLEOTIDE SEQUENCE [LARGE SCALE GENOMIC DNA]</scope>
</reference>
<organism evidence="3 4">
    <name type="scientific">Halobacteriovorax marinus</name>
    <dbReference type="NCBI Taxonomy" id="97084"/>
    <lineage>
        <taxon>Bacteria</taxon>
        <taxon>Pseudomonadati</taxon>
        <taxon>Bdellovibrionota</taxon>
        <taxon>Bacteriovoracia</taxon>
        <taxon>Bacteriovoracales</taxon>
        <taxon>Halobacteriovoraceae</taxon>
        <taxon>Halobacteriovorax</taxon>
    </lineage>
</organism>
<evidence type="ECO:0000259" key="2">
    <source>
        <dbReference type="PROSITE" id="PS51832"/>
    </source>
</evidence>
<proteinExistence type="predicted"/>
<dbReference type="SMART" id="SM00471">
    <property type="entry name" value="HDc"/>
    <property type="match status" value="1"/>
</dbReference>
<comment type="caution">
    <text evidence="3">The sequence shown here is derived from an EMBL/GenBank/DDBJ whole genome shotgun (WGS) entry which is preliminary data.</text>
</comment>
<dbReference type="Gene3D" id="1.10.3210.10">
    <property type="entry name" value="Hypothetical protein af1432"/>
    <property type="match status" value="1"/>
</dbReference>
<dbReference type="InterPro" id="IPR006674">
    <property type="entry name" value="HD_domain"/>
</dbReference>
<feature type="domain" description="HD" evidence="1">
    <location>
        <begin position="156"/>
        <end position="278"/>
    </location>
</feature>
<protein>
    <submittedName>
        <fullName evidence="3">Uncharacterized protein</fullName>
    </submittedName>
</protein>
<dbReference type="NCBIfam" id="TIGR00277">
    <property type="entry name" value="HDIG"/>
    <property type="match status" value="1"/>
</dbReference>
<dbReference type="PANTHER" id="PTHR43155">
    <property type="entry name" value="CYCLIC DI-GMP PHOSPHODIESTERASE PA4108-RELATED"/>
    <property type="match status" value="1"/>
</dbReference>
<name>A0A1Y5FBZ6_9BACT</name>
<dbReference type="Pfam" id="PF13487">
    <property type="entry name" value="HD_5"/>
    <property type="match status" value="1"/>
</dbReference>
<dbReference type="PROSITE" id="PS51832">
    <property type="entry name" value="HD_GYP"/>
    <property type="match status" value="1"/>
</dbReference>
<accession>A0A1Y5FBZ6</accession>
<sequence length="327" mass="37387">MNDKEEIKFAPVPLSKLHPNEELCSDIYLRINEKYIKYKNEGEILPSEKYNLFLNKDVKEIYISISDVQKFMDWMVGLKERAVNIIVDDIGEEHRHLVEAREEISEIVYEVFADKEMDSALVEHLKNNIESFINKAQATKESKMIIAKLVKHNNSLADHSVNVANIAIYLAMALGHGHQFVLENIYLGALLHDYGKAKIPANVLENPGTHLYSQAIQFHPIKGAKVARQMDNIKDQVATIVEQHHEQYDGKGFPNNLKGEEIYDLSQIVALANRFDNLCDENAKKSEIEKFRASIKAIEYDRGKLFNPDLIKRSVTALKLSYGGYEK</sequence>
<dbReference type="Proteomes" id="UP000196531">
    <property type="component" value="Unassembled WGS sequence"/>
</dbReference>
<dbReference type="InterPro" id="IPR003607">
    <property type="entry name" value="HD/PDEase_dom"/>
</dbReference>
<dbReference type="InterPro" id="IPR037522">
    <property type="entry name" value="HD_GYP_dom"/>
</dbReference>
<dbReference type="InterPro" id="IPR006675">
    <property type="entry name" value="HDIG_dom"/>
</dbReference>
<dbReference type="PROSITE" id="PS51831">
    <property type="entry name" value="HD"/>
    <property type="match status" value="1"/>
</dbReference>
<evidence type="ECO:0000313" key="4">
    <source>
        <dbReference type="Proteomes" id="UP000196531"/>
    </source>
</evidence>
<feature type="domain" description="HD-GYP" evidence="2">
    <location>
        <begin position="134"/>
        <end position="327"/>
    </location>
</feature>
<evidence type="ECO:0000313" key="3">
    <source>
        <dbReference type="EMBL" id="OUR99722.1"/>
    </source>
</evidence>
<gene>
    <name evidence="3" type="ORF">A9Q84_01480</name>
</gene>
<dbReference type="SUPFAM" id="SSF109604">
    <property type="entry name" value="HD-domain/PDEase-like"/>
    <property type="match status" value="1"/>
</dbReference>